<feature type="transmembrane region" description="Helical" evidence="1">
    <location>
        <begin position="113"/>
        <end position="132"/>
    </location>
</feature>
<dbReference type="PANTHER" id="PTHR37810">
    <property type="entry name" value="IMMUNITY PROTEIN SDPI"/>
    <property type="match status" value="1"/>
</dbReference>
<evidence type="ECO:0000259" key="2">
    <source>
        <dbReference type="Pfam" id="PF07853"/>
    </source>
</evidence>
<dbReference type="Pfam" id="PF13630">
    <property type="entry name" value="SdpI"/>
    <property type="match status" value="1"/>
</dbReference>
<dbReference type="Proteomes" id="UP000272528">
    <property type="component" value="Chromosome"/>
</dbReference>
<name>A0A3S9A9W5_9BACL</name>
<dbReference type="RefSeq" id="WP_126018275.1">
    <property type="nucleotide sequence ID" value="NZ_CP034437.1"/>
</dbReference>
<feature type="transmembrane region" description="Helical" evidence="1">
    <location>
        <begin position="88"/>
        <end position="107"/>
    </location>
</feature>
<feature type="transmembrane region" description="Helical" evidence="1">
    <location>
        <begin position="185"/>
        <end position="207"/>
    </location>
</feature>
<dbReference type="GO" id="GO:0009636">
    <property type="term" value="P:response to toxic substance"/>
    <property type="evidence" value="ECO:0007669"/>
    <property type="project" value="TreeGrafter"/>
</dbReference>
<dbReference type="InterPro" id="IPR025962">
    <property type="entry name" value="SdpI/YhfL"/>
</dbReference>
<feature type="domain" description="DUF1648" evidence="2">
    <location>
        <begin position="16"/>
        <end position="57"/>
    </location>
</feature>
<evidence type="ECO:0000256" key="1">
    <source>
        <dbReference type="SAM" id="Phobius"/>
    </source>
</evidence>
<keyword evidence="1" id="KW-0472">Membrane</keyword>
<evidence type="ECO:0000313" key="4">
    <source>
        <dbReference type="Proteomes" id="UP000272528"/>
    </source>
</evidence>
<feature type="transmembrane region" description="Helical" evidence="1">
    <location>
        <begin position="161"/>
        <end position="179"/>
    </location>
</feature>
<dbReference type="PIRSF" id="PIRSF038959">
    <property type="entry name" value="SdpI"/>
    <property type="match status" value="1"/>
</dbReference>
<dbReference type="KEGG" id="palb:EJC50_24585"/>
<keyword evidence="4" id="KW-1185">Reference proteome</keyword>
<keyword evidence="1" id="KW-0812">Transmembrane</keyword>
<feature type="transmembrane region" description="Helical" evidence="1">
    <location>
        <begin position="47"/>
        <end position="67"/>
    </location>
</feature>
<dbReference type="InterPro" id="IPR012867">
    <property type="entry name" value="DUF1648"/>
</dbReference>
<evidence type="ECO:0000313" key="3">
    <source>
        <dbReference type="EMBL" id="AZN42504.1"/>
    </source>
</evidence>
<gene>
    <name evidence="3" type="ORF">EJC50_24585</name>
</gene>
<dbReference type="InterPro" id="IPR026272">
    <property type="entry name" value="SdpI"/>
</dbReference>
<feature type="transmembrane region" description="Helical" evidence="1">
    <location>
        <begin position="7"/>
        <end position="27"/>
    </location>
</feature>
<dbReference type="EMBL" id="CP034437">
    <property type="protein sequence ID" value="AZN42504.1"/>
    <property type="molecule type" value="Genomic_DNA"/>
</dbReference>
<accession>A0A3S9A9W5</accession>
<proteinExistence type="predicted"/>
<sequence length="212" mass="23559">MKGWKDIVYAAVGISPAVGALIAYHQLPQTVASHFSVNNEVNGTMSKSMFVLVLFLLGFVPLLMRVFRSVDPKRDNYEHFNTAFEVKRLGVTVVLAVAGWMVLLYNLGHEINIRRIIMIIIGVLFMVMGNYLTQVKPNYTFGIRTPWTLASEEVWRKTHRLGGPFMLLGGLVALICAFVEGQAAVFIFVGSIAVASLTPIVYSYLLFARTKG</sequence>
<protein>
    <submittedName>
        <fullName evidence="3">DUF1648 domain-containing protein</fullName>
    </submittedName>
</protein>
<dbReference type="Pfam" id="PF07853">
    <property type="entry name" value="DUF1648"/>
    <property type="match status" value="1"/>
</dbReference>
<dbReference type="OrthoDB" id="9808690at2"/>
<dbReference type="PANTHER" id="PTHR37810:SF5">
    <property type="entry name" value="IMMUNITY PROTEIN SDPI"/>
    <property type="match status" value="1"/>
</dbReference>
<dbReference type="AlphaFoldDB" id="A0A3S9A9W5"/>
<reference evidence="4" key="1">
    <citation type="submission" date="2018-12" db="EMBL/GenBank/DDBJ databases">
        <title>Genome sequence of Peanibacillus sp.</title>
        <authorList>
            <person name="Subramani G."/>
            <person name="Srinivasan S."/>
            <person name="Kim M.K."/>
        </authorList>
    </citation>
    <scope>NUCLEOTIDE SEQUENCE [LARGE SCALE GENOMIC DNA]</scope>
    <source>
        <strain evidence="4">18JY67-1</strain>
    </source>
</reference>
<keyword evidence="1" id="KW-1133">Transmembrane helix</keyword>
<organism evidence="3 4">
    <name type="scientific">Paenibacillus albus</name>
    <dbReference type="NCBI Taxonomy" id="2495582"/>
    <lineage>
        <taxon>Bacteria</taxon>
        <taxon>Bacillati</taxon>
        <taxon>Bacillota</taxon>
        <taxon>Bacilli</taxon>
        <taxon>Bacillales</taxon>
        <taxon>Paenibacillaceae</taxon>
        <taxon>Paenibacillus</taxon>
    </lineage>
</organism>